<dbReference type="Gene3D" id="3.40.190.10">
    <property type="entry name" value="Periplasmic binding protein-like II"/>
    <property type="match status" value="1"/>
</dbReference>
<evidence type="ECO:0000256" key="6">
    <source>
        <dbReference type="ARBA" id="ARBA00023136"/>
    </source>
</evidence>
<dbReference type="GO" id="GO:0016020">
    <property type="term" value="C:membrane"/>
    <property type="evidence" value="ECO:0007669"/>
    <property type="project" value="UniProtKB-SubCell"/>
</dbReference>
<keyword evidence="2" id="KW-0813">Transport</keyword>
<keyword evidence="9" id="KW-1071">Ligand-gated ion channel</keyword>
<evidence type="ECO:0000313" key="12">
    <source>
        <dbReference type="EnsemblMetazoa" id="XP_003248878.2"/>
    </source>
</evidence>
<keyword evidence="6" id="KW-0472">Membrane</keyword>
<reference evidence="12" key="2">
    <citation type="submission" date="2022-06" db="UniProtKB">
        <authorList>
            <consortium name="EnsemblMetazoa"/>
        </authorList>
    </citation>
    <scope>IDENTIFICATION</scope>
</reference>
<reference evidence="13" key="1">
    <citation type="submission" date="2010-06" db="EMBL/GenBank/DDBJ databases">
        <authorList>
            <person name="Jiang H."/>
            <person name="Abraham K."/>
            <person name="Ali S."/>
            <person name="Alsbrooks S.L."/>
            <person name="Anim B.N."/>
            <person name="Anosike U.S."/>
            <person name="Attaway T."/>
            <person name="Bandaranaike D.P."/>
            <person name="Battles P.K."/>
            <person name="Bell S.N."/>
            <person name="Bell A.V."/>
            <person name="Beltran B."/>
            <person name="Bickham C."/>
            <person name="Bustamante Y."/>
            <person name="Caleb T."/>
            <person name="Canada A."/>
            <person name="Cardenas V."/>
            <person name="Carter K."/>
            <person name="Chacko J."/>
            <person name="Chandrabose M.N."/>
            <person name="Chavez D."/>
            <person name="Chavez A."/>
            <person name="Chen L."/>
            <person name="Chu H.-S."/>
            <person name="Claassen K.J."/>
            <person name="Cockrell R."/>
            <person name="Collins M."/>
            <person name="Cooper J.A."/>
            <person name="Cree A."/>
            <person name="Curry S.M."/>
            <person name="Da Y."/>
            <person name="Dao M.D."/>
            <person name="Das B."/>
            <person name="Davila M.-L."/>
            <person name="Davy-Carroll L."/>
            <person name="Denson S."/>
            <person name="Dinh H."/>
            <person name="Ebong V.E."/>
            <person name="Edwards J.R."/>
            <person name="Egan A."/>
            <person name="El-Daye J."/>
            <person name="Escobedo L."/>
            <person name="Fernandez S."/>
            <person name="Fernando P.R."/>
            <person name="Flagg N."/>
            <person name="Forbes L.D."/>
            <person name="Fowler R.G."/>
            <person name="Fu Q."/>
            <person name="Gabisi R.A."/>
            <person name="Ganer J."/>
            <person name="Garbino Pronczuk A."/>
            <person name="Garcia R.M."/>
            <person name="Garner T."/>
            <person name="Garrett T.E."/>
            <person name="Gonzalez D.A."/>
            <person name="Hamid H."/>
            <person name="Hawkins E.S."/>
            <person name="Hirani K."/>
            <person name="Hogues M.E."/>
            <person name="Hollins B."/>
            <person name="Hsiao C.-H."/>
            <person name="Jabil R."/>
            <person name="James M.L."/>
            <person name="Jhangiani S.N."/>
            <person name="Johnson B."/>
            <person name="Johnson Q."/>
            <person name="Joshi V."/>
            <person name="Kalu J.B."/>
            <person name="Kam C."/>
            <person name="Kashfia A."/>
            <person name="Keebler J."/>
            <person name="Kisamo H."/>
            <person name="Kovar C.L."/>
            <person name="Lago L.A."/>
            <person name="Lai C.-Y."/>
            <person name="Laidlaw J."/>
            <person name="Lara F."/>
            <person name="Le T.-K."/>
            <person name="Lee S.L."/>
            <person name="Legall F.H."/>
            <person name="Lemon S.J."/>
            <person name="Lewis L.R."/>
            <person name="Li B."/>
            <person name="Liu Y."/>
            <person name="Liu Y.-S."/>
            <person name="Lopez J."/>
            <person name="Lozado R.J."/>
            <person name="Lu J."/>
            <person name="Madu R.C."/>
            <person name="Maheshwari M."/>
            <person name="Maheshwari R."/>
            <person name="Malloy K."/>
            <person name="Martinez E."/>
            <person name="Mathew T."/>
            <person name="Mercado I.C."/>
            <person name="Mercado C."/>
            <person name="Meyer B."/>
            <person name="Montgomery K."/>
            <person name="Morgan M.B."/>
            <person name="Munidasa M."/>
            <person name="Nazareth L.V."/>
            <person name="Nelson J."/>
            <person name="Ng B.M."/>
            <person name="Nguyen N.B."/>
            <person name="Nguyen P.Q."/>
            <person name="Nguyen T."/>
            <person name="Obregon M."/>
            <person name="Okwuonu G.O."/>
            <person name="Onwere C.G."/>
            <person name="Orozco G."/>
            <person name="Parra A."/>
            <person name="Patel S."/>
            <person name="Patil S."/>
            <person name="Perez A."/>
            <person name="Perez Y."/>
            <person name="Pham C."/>
            <person name="Primus E.L."/>
            <person name="Pu L.-L."/>
            <person name="Puazo M."/>
            <person name="Qin X."/>
            <person name="Quiroz J.B."/>
            <person name="Reese J."/>
            <person name="Richards S."/>
            <person name="Rives C.M."/>
            <person name="Robberts R."/>
            <person name="Ruiz S.J."/>
            <person name="Ruiz M.J."/>
            <person name="Santibanez J."/>
            <person name="Schneider B.W."/>
            <person name="Sisson I."/>
            <person name="Smith M."/>
            <person name="Sodergren E."/>
            <person name="Song X.-Z."/>
            <person name="Song B.B."/>
            <person name="Summersgill H."/>
            <person name="Thelus R."/>
            <person name="Thornton R.D."/>
            <person name="Trejos Z.Y."/>
            <person name="Usmani K."/>
            <person name="Vattathil S."/>
            <person name="Villasana D."/>
            <person name="Walker D.L."/>
            <person name="Wang S."/>
            <person name="Wang K."/>
            <person name="White C.S."/>
            <person name="Williams A.C."/>
            <person name="Williamson J."/>
            <person name="Wilson K."/>
            <person name="Woghiren I.O."/>
            <person name="Woodworth J.R."/>
            <person name="Worley K.C."/>
            <person name="Wright R.A."/>
            <person name="Wu W."/>
            <person name="Young L."/>
            <person name="Zhang L."/>
            <person name="Zhang J."/>
            <person name="Zhu Y."/>
            <person name="Muzny D.M."/>
            <person name="Weinstock G."/>
            <person name="Gibbs R.A."/>
        </authorList>
    </citation>
    <scope>NUCLEOTIDE SEQUENCE [LARGE SCALE GENOMIC DNA]</scope>
    <source>
        <strain evidence="13">LSR1</strain>
    </source>
</reference>
<dbReference type="GeneID" id="100573117"/>
<evidence type="ECO:0000256" key="2">
    <source>
        <dbReference type="ARBA" id="ARBA00022448"/>
    </source>
</evidence>
<evidence type="ECO:0000256" key="7">
    <source>
        <dbReference type="ARBA" id="ARBA00023170"/>
    </source>
</evidence>
<evidence type="ECO:0000256" key="5">
    <source>
        <dbReference type="ARBA" id="ARBA00023065"/>
    </source>
</evidence>
<evidence type="ECO:0000256" key="3">
    <source>
        <dbReference type="ARBA" id="ARBA00022692"/>
    </source>
</evidence>
<accession>A0A8R1WCJ2</accession>
<evidence type="ECO:0000256" key="1">
    <source>
        <dbReference type="ARBA" id="ARBA00004141"/>
    </source>
</evidence>
<keyword evidence="5" id="KW-0406">Ion transport</keyword>
<evidence type="ECO:0000256" key="9">
    <source>
        <dbReference type="ARBA" id="ARBA00023286"/>
    </source>
</evidence>
<dbReference type="GO" id="GO:0015276">
    <property type="term" value="F:ligand-gated monoatomic ion channel activity"/>
    <property type="evidence" value="ECO:0007669"/>
    <property type="project" value="InterPro"/>
</dbReference>
<evidence type="ECO:0000256" key="4">
    <source>
        <dbReference type="ARBA" id="ARBA00022989"/>
    </source>
</evidence>
<dbReference type="SMART" id="SM00918">
    <property type="entry name" value="Lig_chan-Glu_bd"/>
    <property type="match status" value="1"/>
</dbReference>
<dbReference type="InterPro" id="IPR019594">
    <property type="entry name" value="Glu/Gly-bd"/>
</dbReference>
<keyword evidence="4" id="KW-1133">Transmembrane helix</keyword>
<protein>
    <recommendedName>
        <fullName evidence="11">Ionotropic glutamate receptor L-glutamate and glycine-binding domain-containing protein</fullName>
    </recommendedName>
</protein>
<dbReference type="AlphaFoldDB" id="A0A8R1WCJ2"/>
<comment type="subcellular location">
    <subcellularLocation>
        <location evidence="1">Membrane</location>
        <topology evidence="1">Multi-pass membrane protein</topology>
    </subcellularLocation>
</comment>
<name>A0A8R1WCJ2_ACYPI</name>
<proteinExistence type="predicted"/>
<dbReference type="Proteomes" id="UP000007819">
    <property type="component" value="Unassembled WGS sequence"/>
</dbReference>
<keyword evidence="13" id="KW-1185">Reference proteome</keyword>
<dbReference type="RefSeq" id="XP_003248878.2">
    <property type="nucleotide sequence ID" value="XM_003248830.3"/>
</dbReference>
<keyword evidence="8" id="KW-0325">Glycoprotein</keyword>
<evidence type="ECO:0000256" key="10">
    <source>
        <dbReference type="ARBA" id="ARBA00023303"/>
    </source>
</evidence>
<evidence type="ECO:0000256" key="8">
    <source>
        <dbReference type="ARBA" id="ARBA00023180"/>
    </source>
</evidence>
<keyword evidence="7" id="KW-0675">Receptor</keyword>
<dbReference type="OrthoDB" id="5984008at2759"/>
<sequence>MFMSKFKTEPYLMLKEGHGRLEGNDKYEGYVVDLIQMIAKEINITYEFRLRSDGNGKRDKKTNKWNGIIGEVQEMVKHFFFYRI</sequence>
<evidence type="ECO:0000259" key="11">
    <source>
        <dbReference type="SMART" id="SM00918"/>
    </source>
</evidence>
<dbReference type="SUPFAM" id="SSF53850">
    <property type="entry name" value="Periplasmic binding protein-like II"/>
    <property type="match status" value="1"/>
</dbReference>
<dbReference type="Pfam" id="PF10613">
    <property type="entry name" value="Lig_chan-Glu_bd"/>
    <property type="match status" value="1"/>
</dbReference>
<keyword evidence="10" id="KW-0407">Ion channel</keyword>
<dbReference type="KEGG" id="api:100573117"/>
<organism evidence="12 13">
    <name type="scientific">Acyrthosiphon pisum</name>
    <name type="common">Pea aphid</name>
    <dbReference type="NCBI Taxonomy" id="7029"/>
    <lineage>
        <taxon>Eukaryota</taxon>
        <taxon>Metazoa</taxon>
        <taxon>Ecdysozoa</taxon>
        <taxon>Arthropoda</taxon>
        <taxon>Hexapoda</taxon>
        <taxon>Insecta</taxon>
        <taxon>Pterygota</taxon>
        <taxon>Neoptera</taxon>
        <taxon>Paraneoptera</taxon>
        <taxon>Hemiptera</taxon>
        <taxon>Sternorrhyncha</taxon>
        <taxon>Aphidomorpha</taxon>
        <taxon>Aphidoidea</taxon>
        <taxon>Aphididae</taxon>
        <taxon>Macrosiphini</taxon>
        <taxon>Acyrthosiphon</taxon>
    </lineage>
</organism>
<feature type="domain" description="Ionotropic glutamate receptor L-glutamate and glycine-binding" evidence="11">
    <location>
        <begin position="10"/>
        <end position="74"/>
    </location>
</feature>
<keyword evidence="3" id="KW-0812">Transmembrane</keyword>
<dbReference type="EnsemblMetazoa" id="XM_003248830.3">
    <property type="protein sequence ID" value="XP_003248878.2"/>
    <property type="gene ID" value="LOC100573117"/>
</dbReference>
<evidence type="ECO:0000313" key="13">
    <source>
        <dbReference type="Proteomes" id="UP000007819"/>
    </source>
</evidence>